<keyword evidence="3" id="KW-1185">Reference proteome</keyword>
<dbReference type="EMBL" id="KV745075">
    <property type="protein sequence ID" value="OCK78191.1"/>
    <property type="molecule type" value="Genomic_DNA"/>
</dbReference>
<evidence type="ECO:0000313" key="3">
    <source>
        <dbReference type="Proteomes" id="UP000250266"/>
    </source>
</evidence>
<evidence type="ECO:0000256" key="1">
    <source>
        <dbReference type="SAM" id="SignalP"/>
    </source>
</evidence>
<dbReference type="OrthoDB" id="2157530at2759"/>
<dbReference type="Proteomes" id="UP000250266">
    <property type="component" value="Unassembled WGS sequence"/>
</dbReference>
<feature type="chain" id="PRO_5034405800" evidence="1">
    <location>
        <begin position="30"/>
        <end position="114"/>
    </location>
</feature>
<proteinExistence type="predicted"/>
<feature type="signal peptide" evidence="1">
    <location>
        <begin position="1"/>
        <end position="29"/>
    </location>
</feature>
<sequence>MTYANLKVTAIPTWRILLQALLFAGPSATHISIDVTQEPESLISGENDASISRDSRQDIPLNTLAQALRNTTANTTQRRYISPGPIATQPGDLACVFLGGPFPFVLRQVEEEFN</sequence>
<keyword evidence="1" id="KW-0732">Signal</keyword>
<organism evidence="2 3">
    <name type="scientific">Lepidopterella palustris CBS 459.81</name>
    <dbReference type="NCBI Taxonomy" id="1314670"/>
    <lineage>
        <taxon>Eukaryota</taxon>
        <taxon>Fungi</taxon>
        <taxon>Dikarya</taxon>
        <taxon>Ascomycota</taxon>
        <taxon>Pezizomycotina</taxon>
        <taxon>Dothideomycetes</taxon>
        <taxon>Pleosporomycetidae</taxon>
        <taxon>Mytilinidiales</taxon>
        <taxon>Argynnaceae</taxon>
        <taxon>Lepidopterella</taxon>
    </lineage>
</organism>
<dbReference type="AlphaFoldDB" id="A0A8E2E6Q3"/>
<protein>
    <submittedName>
        <fullName evidence="2">Uncharacterized protein</fullName>
    </submittedName>
</protein>
<reference evidence="2 3" key="1">
    <citation type="journal article" date="2016" name="Nat. Commun.">
        <title>Ectomycorrhizal ecology is imprinted in the genome of the dominant symbiotic fungus Cenococcum geophilum.</title>
        <authorList>
            <consortium name="DOE Joint Genome Institute"/>
            <person name="Peter M."/>
            <person name="Kohler A."/>
            <person name="Ohm R.A."/>
            <person name="Kuo A."/>
            <person name="Krutzmann J."/>
            <person name="Morin E."/>
            <person name="Arend M."/>
            <person name="Barry K.W."/>
            <person name="Binder M."/>
            <person name="Choi C."/>
            <person name="Clum A."/>
            <person name="Copeland A."/>
            <person name="Grisel N."/>
            <person name="Haridas S."/>
            <person name="Kipfer T."/>
            <person name="LaButti K."/>
            <person name="Lindquist E."/>
            <person name="Lipzen A."/>
            <person name="Maire R."/>
            <person name="Meier B."/>
            <person name="Mihaltcheva S."/>
            <person name="Molinier V."/>
            <person name="Murat C."/>
            <person name="Poggeler S."/>
            <person name="Quandt C.A."/>
            <person name="Sperisen C."/>
            <person name="Tritt A."/>
            <person name="Tisserant E."/>
            <person name="Crous P.W."/>
            <person name="Henrissat B."/>
            <person name="Nehls U."/>
            <person name="Egli S."/>
            <person name="Spatafora J.W."/>
            <person name="Grigoriev I.V."/>
            <person name="Martin F.M."/>
        </authorList>
    </citation>
    <scope>NUCLEOTIDE SEQUENCE [LARGE SCALE GENOMIC DNA]</scope>
    <source>
        <strain evidence="2 3">CBS 459.81</strain>
    </source>
</reference>
<evidence type="ECO:0000313" key="2">
    <source>
        <dbReference type="EMBL" id="OCK78191.1"/>
    </source>
</evidence>
<name>A0A8E2E6Q3_9PEZI</name>
<gene>
    <name evidence="2" type="ORF">K432DRAFT_444804</name>
</gene>
<accession>A0A8E2E6Q3</accession>